<dbReference type="Proteomes" id="UP001524499">
    <property type="component" value="Unassembled WGS sequence"/>
</dbReference>
<keyword evidence="7" id="KW-0564">Palmitate</keyword>
<dbReference type="NCBIfam" id="NF001304">
    <property type="entry name" value="PRK00249.1-4"/>
    <property type="match status" value="1"/>
</dbReference>
<accession>A0ABT1TAQ6</accession>
<keyword evidence="12" id="KW-0282">Flagellum</keyword>
<dbReference type="InterPro" id="IPR000527">
    <property type="entry name" value="Flag_Lring"/>
</dbReference>
<reference evidence="12 13" key="1">
    <citation type="submission" date="2022-07" db="EMBL/GenBank/DDBJ databases">
        <title>Methylomonas rivi sp. nov., Methylomonas rosea sp. nov., Methylomonas aureus sp. nov. and Methylomonas subterranea sp. nov., four novel methanotrophs isolated from a freshwater creek and the deep terrestrial subsurface.</title>
        <authorList>
            <person name="Abin C."/>
            <person name="Sankaranarayanan K."/>
            <person name="Garner C."/>
            <person name="Sindelar R."/>
            <person name="Kotary K."/>
            <person name="Garner R."/>
            <person name="Barclay S."/>
            <person name="Lawson P."/>
            <person name="Krumholz L."/>
        </authorList>
    </citation>
    <scope>NUCLEOTIDE SEQUENCE [LARGE SCALE GENOMIC DNA]</scope>
    <source>
        <strain evidence="12 13">SURF-2</strain>
    </source>
</reference>
<evidence type="ECO:0000256" key="5">
    <source>
        <dbReference type="ARBA" id="ARBA00022729"/>
    </source>
</evidence>
<evidence type="ECO:0000256" key="3">
    <source>
        <dbReference type="ARBA" id="ARBA00006929"/>
    </source>
</evidence>
<keyword evidence="13" id="KW-1185">Reference proteome</keyword>
<evidence type="ECO:0000256" key="7">
    <source>
        <dbReference type="ARBA" id="ARBA00023139"/>
    </source>
</evidence>
<dbReference type="EMBL" id="JANIBJ010000001">
    <property type="protein sequence ID" value="MCQ8102550.1"/>
    <property type="molecule type" value="Genomic_DNA"/>
</dbReference>
<evidence type="ECO:0000313" key="12">
    <source>
        <dbReference type="EMBL" id="MCQ8102550.1"/>
    </source>
</evidence>
<evidence type="ECO:0000256" key="6">
    <source>
        <dbReference type="ARBA" id="ARBA00023136"/>
    </source>
</evidence>
<sequence>MKAIIFMGLALVSITGCDTLPKRDPDFAPVQPADLRPPAQRNGAIYQSGYDIRLFEDIKTRRVGDVLTVTLNEATKARKLADMTASKDTNVSVTAPTLFGIASQAVLGHDLKTSLAASSSFDGGGIANQSNSLTGDISVTVVEVLPNGNLRVRGEKRVALNDGDEYVRLSGIVRPIDISTANTISSTKIADATIMYRGDGGMNDSSKVGWLARFFLSPIFPF</sequence>
<protein>
    <recommendedName>
        <fullName evidence="11">Flagellar L-ring protein</fullName>
    </recommendedName>
    <alternativeName>
        <fullName evidence="11">Basal body L-ring protein</fullName>
    </alternativeName>
</protein>
<dbReference type="PROSITE" id="PS51257">
    <property type="entry name" value="PROKAR_LIPOPROTEIN"/>
    <property type="match status" value="1"/>
</dbReference>
<keyword evidence="12" id="KW-0969">Cilium</keyword>
<evidence type="ECO:0000256" key="10">
    <source>
        <dbReference type="ARBA" id="ARBA00023288"/>
    </source>
</evidence>
<evidence type="ECO:0000256" key="9">
    <source>
        <dbReference type="ARBA" id="ARBA00023237"/>
    </source>
</evidence>
<dbReference type="PRINTS" id="PR01008">
    <property type="entry name" value="FLGLRINGFLGH"/>
</dbReference>
<dbReference type="RefSeq" id="WP_256600162.1">
    <property type="nucleotide sequence ID" value="NZ_JANIBJ010000001.1"/>
</dbReference>
<comment type="function">
    <text evidence="1 11">Assembles around the rod to form the L-ring and probably protects the motor/basal body from shearing forces during rotation.</text>
</comment>
<dbReference type="PANTHER" id="PTHR34933">
    <property type="entry name" value="FLAGELLAR L-RING PROTEIN"/>
    <property type="match status" value="1"/>
</dbReference>
<comment type="caution">
    <text evidence="12">The sequence shown here is derived from an EMBL/GenBank/DDBJ whole genome shotgun (WGS) entry which is preliminary data.</text>
</comment>
<evidence type="ECO:0000256" key="2">
    <source>
        <dbReference type="ARBA" id="ARBA00004635"/>
    </source>
</evidence>
<evidence type="ECO:0000256" key="11">
    <source>
        <dbReference type="HAMAP-Rule" id="MF_00415"/>
    </source>
</evidence>
<keyword evidence="8 11" id="KW-0975">Bacterial flagellum</keyword>
<organism evidence="12 13">
    <name type="scientific">Methylomonas subterranea</name>
    <dbReference type="NCBI Taxonomy" id="2952225"/>
    <lineage>
        <taxon>Bacteria</taxon>
        <taxon>Pseudomonadati</taxon>
        <taxon>Pseudomonadota</taxon>
        <taxon>Gammaproteobacteria</taxon>
        <taxon>Methylococcales</taxon>
        <taxon>Methylococcaceae</taxon>
        <taxon>Methylomonas</taxon>
    </lineage>
</organism>
<evidence type="ECO:0000256" key="1">
    <source>
        <dbReference type="ARBA" id="ARBA00002591"/>
    </source>
</evidence>
<keyword evidence="9 11" id="KW-0998">Cell outer membrane</keyword>
<evidence type="ECO:0000256" key="8">
    <source>
        <dbReference type="ARBA" id="ARBA00023143"/>
    </source>
</evidence>
<dbReference type="Pfam" id="PF02107">
    <property type="entry name" value="FlgH"/>
    <property type="match status" value="1"/>
</dbReference>
<gene>
    <name evidence="11 12" type="primary">flgH</name>
    <name evidence="12" type="ORF">NP590_00425</name>
</gene>
<evidence type="ECO:0000256" key="4">
    <source>
        <dbReference type="ARBA" id="ARBA00011439"/>
    </source>
</evidence>
<keyword evidence="12" id="KW-0966">Cell projection</keyword>
<proteinExistence type="inferred from homology"/>
<keyword evidence="10 11" id="KW-0449">Lipoprotein</keyword>
<comment type="subcellular location">
    <subcellularLocation>
        <location evidence="11">Cell outer membrane</location>
        <topology evidence="11">Lipid-anchor</topology>
    </subcellularLocation>
    <subcellularLocation>
        <location evidence="11">Bacterial flagellum basal body</location>
    </subcellularLocation>
    <subcellularLocation>
        <location evidence="2">Membrane</location>
        <topology evidence="2">Lipid-anchor</topology>
    </subcellularLocation>
</comment>
<comment type="similarity">
    <text evidence="3 11">Belongs to the FlgH family.</text>
</comment>
<dbReference type="HAMAP" id="MF_00415">
    <property type="entry name" value="FlgH"/>
    <property type="match status" value="1"/>
</dbReference>
<name>A0ABT1TAQ6_9GAMM</name>
<keyword evidence="5 11" id="KW-0732">Signal</keyword>
<dbReference type="PANTHER" id="PTHR34933:SF1">
    <property type="entry name" value="FLAGELLAR L-RING PROTEIN"/>
    <property type="match status" value="1"/>
</dbReference>
<evidence type="ECO:0000313" key="13">
    <source>
        <dbReference type="Proteomes" id="UP001524499"/>
    </source>
</evidence>
<comment type="subunit">
    <text evidence="4 11">The basal body constitutes a major portion of the flagellar organelle and consists of four rings (L,P,S, and M) mounted on a central rod.</text>
</comment>
<keyword evidence="6 11" id="KW-0472">Membrane</keyword>